<dbReference type="InterPro" id="IPR002182">
    <property type="entry name" value="NB-ARC"/>
</dbReference>
<dbReference type="SMART" id="SM00028">
    <property type="entry name" value="TPR"/>
    <property type="match status" value="2"/>
</dbReference>
<dbReference type="SUPFAM" id="SSF52540">
    <property type="entry name" value="P-loop containing nucleoside triphosphate hydrolases"/>
    <property type="match status" value="1"/>
</dbReference>
<dbReference type="Gene3D" id="1.25.40.10">
    <property type="entry name" value="Tetratricopeptide repeat domain"/>
    <property type="match status" value="1"/>
</dbReference>
<dbReference type="SUPFAM" id="SSF56112">
    <property type="entry name" value="Protein kinase-like (PK-like)"/>
    <property type="match status" value="1"/>
</dbReference>
<dbReference type="InterPro" id="IPR036388">
    <property type="entry name" value="WH-like_DNA-bd_sf"/>
</dbReference>
<dbReference type="PROSITE" id="PS50011">
    <property type="entry name" value="PROTEIN_KINASE_DOM"/>
    <property type="match status" value="1"/>
</dbReference>
<feature type="domain" description="HTH luxR-type" evidence="6">
    <location>
        <begin position="1023"/>
        <end position="1088"/>
    </location>
</feature>
<protein>
    <submittedName>
        <fullName evidence="7">Protein kinase</fullName>
    </submittedName>
</protein>
<dbReference type="RefSeq" id="WP_317545996.1">
    <property type="nucleotide sequence ID" value="NZ_JAWLKB010000051.1"/>
</dbReference>
<dbReference type="InterPro" id="IPR019734">
    <property type="entry name" value="TPR_rpt"/>
</dbReference>
<feature type="region of interest" description="Disordered" evidence="4">
    <location>
        <begin position="297"/>
        <end position="325"/>
    </location>
</feature>
<organism evidence="7 8">
    <name type="scientific">Rhodococcus globerulus</name>
    <dbReference type="NCBI Taxonomy" id="33008"/>
    <lineage>
        <taxon>Bacteria</taxon>
        <taxon>Bacillati</taxon>
        <taxon>Actinomycetota</taxon>
        <taxon>Actinomycetes</taxon>
        <taxon>Mycobacteriales</taxon>
        <taxon>Nocardiaceae</taxon>
        <taxon>Rhodococcus</taxon>
    </lineage>
</organism>
<feature type="binding site" evidence="3">
    <location>
        <position position="55"/>
    </location>
    <ligand>
        <name>ATP</name>
        <dbReference type="ChEBI" id="CHEBI:30616"/>
    </ligand>
</feature>
<proteinExistence type="predicted"/>
<dbReference type="InterPro" id="IPR011009">
    <property type="entry name" value="Kinase-like_dom_sf"/>
</dbReference>
<dbReference type="CDD" id="cd06170">
    <property type="entry name" value="LuxR_C_like"/>
    <property type="match status" value="1"/>
</dbReference>
<dbReference type="InterPro" id="IPR017441">
    <property type="entry name" value="Protein_kinase_ATP_BS"/>
</dbReference>
<evidence type="ECO:0000259" key="6">
    <source>
        <dbReference type="PROSITE" id="PS50043"/>
    </source>
</evidence>
<dbReference type="SUPFAM" id="SSF48452">
    <property type="entry name" value="TPR-like"/>
    <property type="match status" value="1"/>
</dbReference>
<keyword evidence="7" id="KW-0418">Kinase</keyword>
<keyword evidence="7" id="KW-0808">Transferase</keyword>
<dbReference type="SMART" id="SM00220">
    <property type="entry name" value="S_TKc"/>
    <property type="match status" value="1"/>
</dbReference>
<feature type="domain" description="Protein kinase" evidence="5">
    <location>
        <begin position="26"/>
        <end position="291"/>
    </location>
</feature>
<dbReference type="InterPro" id="IPR008271">
    <property type="entry name" value="Ser/Thr_kinase_AS"/>
</dbReference>
<evidence type="ECO:0000313" key="8">
    <source>
        <dbReference type="Proteomes" id="UP001185927"/>
    </source>
</evidence>
<dbReference type="SUPFAM" id="SSF46894">
    <property type="entry name" value="C-terminal effector domain of the bipartite response regulators"/>
    <property type="match status" value="1"/>
</dbReference>
<dbReference type="Gene3D" id="3.40.50.300">
    <property type="entry name" value="P-loop containing nucleotide triphosphate hydrolases"/>
    <property type="match status" value="1"/>
</dbReference>
<dbReference type="Proteomes" id="UP001185927">
    <property type="component" value="Unassembled WGS sequence"/>
</dbReference>
<name>A0ABU4C4S6_RHOGO</name>
<dbReference type="PRINTS" id="PR00038">
    <property type="entry name" value="HTHLUXR"/>
</dbReference>
<evidence type="ECO:0000256" key="1">
    <source>
        <dbReference type="ARBA" id="ARBA00022741"/>
    </source>
</evidence>
<dbReference type="Gene3D" id="1.10.10.10">
    <property type="entry name" value="Winged helix-like DNA-binding domain superfamily/Winged helix DNA-binding domain"/>
    <property type="match status" value="1"/>
</dbReference>
<evidence type="ECO:0000313" key="7">
    <source>
        <dbReference type="EMBL" id="MDV6271505.1"/>
    </source>
</evidence>
<dbReference type="PROSITE" id="PS00107">
    <property type="entry name" value="PROTEIN_KINASE_ATP"/>
    <property type="match status" value="1"/>
</dbReference>
<dbReference type="InterPro" id="IPR016032">
    <property type="entry name" value="Sig_transdc_resp-reg_C-effctor"/>
</dbReference>
<comment type="caution">
    <text evidence="7">The sequence shown here is derived from an EMBL/GenBank/DDBJ whole genome shotgun (WGS) entry which is preliminary data.</text>
</comment>
<dbReference type="InterPro" id="IPR000719">
    <property type="entry name" value="Prot_kinase_dom"/>
</dbReference>
<dbReference type="PROSITE" id="PS50043">
    <property type="entry name" value="HTH_LUXR_2"/>
    <property type="match status" value="1"/>
</dbReference>
<dbReference type="EMBL" id="JAWLKB010000051">
    <property type="protein sequence ID" value="MDV6271505.1"/>
    <property type="molecule type" value="Genomic_DNA"/>
</dbReference>
<dbReference type="Pfam" id="PF00069">
    <property type="entry name" value="Pkinase"/>
    <property type="match status" value="1"/>
</dbReference>
<accession>A0ABU4C4S6</accession>
<keyword evidence="8" id="KW-1185">Reference proteome</keyword>
<keyword evidence="1 3" id="KW-0547">Nucleotide-binding</keyword>
<dbReference type="Gene3D" id="1.10.510.10">
    <property type="entry name" value="Transferase(Phosphotransferase) domain 1"/>
    <property type="match status" value="1"/>
</dbReference>
<dbReference type="SMART" id="SM00421">
    <property type="entry name" value="HTH_LUXR"/>
    <property type="match status" value="1"/>
</dbReference>
<dbReference type="PRINTS" id="PR00364">
    <property type="entry name" value="DISEASERSIST"/>
</dbReference>
<dbReference type="GO" id="GO:0016301">
    <property type="term" value="F:kinase activity"/>
    <property type="evidence" value="ECO:0007669"/>
    <property type="project" value="UniProtKB-KW"/>
</dbReference>
<reference evidence="7 8" key="1">
    <citation type="submission" date="2023-10" db="EMBL/GenBank/DDBJ databases">
        <title>Development of a sustainable strategy for remediation of hydrocarbon-contaminated territories based on the waste exchange concept.</title>
        <authorList>
            <person name="Krivoruchko A."/>
        </authorList>
    </citation>
    <scope>NUCLEOTIDE SEQUENCE [LARGE SCALE GENOMIC DNA]</scope>
    <source>
        <strain evidence="7 8">IEGM 1203</strain>
    </source>
</reference>
<dbReference type="Pfam" id="PF00931">
    <property type="entry name" value="NB-ARC"/>
    <property type="match status" value="1"/>
</dbReference>
<evidence type="ECO:0000259" key="5">
    <source>
        <dbReference type="PROSITE" id="PS50011"/>
    </source>
</evidence>
<evidence type="ECO:0000256" key="3">
    <source>
        <dbReference type="PROSITE-ProRule" id="PRU10141"/>
    </source>
</evidence>
<dbReference type="PROSITE" id="PS00108">
    <property type="entry name" value="PROTEIN_KINASE_ST"/>
    <property type="match status" value="1"/>
</dbReference>
<dbReference type="PANTHER" id="PTHR47691">
    <property type="entry name" value="REGULATOR-RELATED"/>
    <property type="match status" value="1"/>
</dbReference>
<sequence>MIENDPFPTGRDVSFALIDELSAAGFHDAEEIGCGGFGVVYRCTQSILDRTVAVKVLTTGLDEANLARFFREQRAMGRLTGHPNIVNVLQVGSTDSGRPYLVMPYYAQDSLEARIRRHGPLAWEEMLRLGVKMAGALATAHHIGILHRDIKPANILIDDYGDPALTDFGIAHISGGFKTATGTITGSPAFTAPEVLGGDPPSTSSDVYGLGATLFCALTGHAAFERHSGEQVVAQFLRITTQPVPDLRESGVDDDVCAVVEQAMSRDPEQRPTAAAFGEALRQLQDIHTLPVDEMALRPEPGSESGQTLDNPPAPAPKWSTPAGRNITGNLPLELTSFVGRRTEVSEAKTLLSVSRLLTLTGVGGVGKTRLALKVASTVRKDFPDGVWLVELGEVHDATLTESVVAAALILRDQPARPVREVLVEFLRTRELLLLLDNCEQMVEGVAELVDTILQTSPGLRILATSREPLGIAGESVHLVAPLTVPDPDAARSLRSLLRCDAVALFAERAAAAVDGFEVTEANAVKVARICARLDGLPLAIELAVARLRMMSPDQILQRLNDRFALLNRGSRGTPTRQRTLWWSIDWSHELCTPAEQRLWARLSVFAGTFGLDAVEGICGDEQPADSLLDSLSSLVDKSILIREEQGSVVRLRLLDMLRDYGREKLQQMGESLTFHQRHRDWYEQLVLDADADWISSRQLEWISRLEREQPNLREAMEFCLSEDAETEHGLRMAVALFQFTMARGLHSTQRQYLDQLLARPPGPSKAGRIEALYAAIFYAVVQGDLRAVTNLVEEMRVLAESVDDPAIAACLPAALGVLALYSSDSPGARDYFETALELLDSVDLARQVIVLHFLGVTYEVLGETAHAIACHERALTITESHGELGYRAYGLWALSIAVRHEGDRARAVKLLEQALRLIRQTNNPYSSVLCLEELARIAVADRNARRGAVLMGAAKKMGRFYDDAVTVLIPTQLRRHEESELSARHMLGERAFETAYRLGSQMRFDAAIAYALGEQPSVTTVNRGSSTELTKRETQVADLVAQGLTNKAIATKLVISQRTAQGHVEHILTKLGFTSRAQIAAWAVDQKQIKPD</sequence>
<evidence type="ECO:0000256" key="2">
    <source>
        <dbReference type="ARBA" id="ARBA00022840"/>
    </source>
</evidence>
<dbReference type="CDD" id="cd14014">
    <property type="entry name" value="STKc_PknB_like"/>
    <property type="match status" value="1"/>
</dbReference>
<dbReference type="InterPro" id="IPR027417">
    <property type="entry name" value="P-loop_NTPase"/>
</dbReference>
<dbReference type="InterPro" id="IPR000792">
    <property type="entry name" value="Tscrpt_reg_LuxR_C"/>
</dbReference>
<gene>
    <name evidence="7" type="ORF">R3Q16_33410</name>
</gene>
<keyword evidence="2 3" id="KW-0067">ATP-binding</keyword>
<dbReference type="InterPro" id="IPR011990">
    <property type="entry name" value="TPR-like_helical_dom_sf"/>
</dbReference>
<dbReference type="PANTHER" id="PTHR47691:SF3">
    <property type="entry name" value="HTH-TYPE TRANSCRIPTIONAL REGULATOR RV0890C-RELATED"/>
    <property type="match status" value="1"/>
</dbReference>
<evidence type="ECO:0000256" key="4">
    <source>
        <dbReference type="SAM" id="MobiDB-lite"/>
    </source>
</evidence>
<dbReference type="Pfam" id="PF00196">
    <property type="entry name" value="GerE"/>
    <property type="match status" value="1"/>
</dbReference>